<dbReference type="Gene3D" id="3.40.630.30">
    <property type="match status" value="1"/>
</dbReference>
<dbReference type="InterPro" id="IPR000182">
    <property type="entry name" value="GNAT_dom"/>
</dbReference>
<organism evidence="2 3">
    <name type="scientific">Pseudomaricurvus hydrocarbonicus</name>
    <dbReference type="NCBI Taxonomy" id="1470433"/>
    <lineage>
        <taxon>Bacteria</taxon>
        <taxon>Pseudomonadati</taxon>
        <taxon>Pseudomonadota</taxon>
        <taxon>Gammaproteobacteria</taxon>
        <taxon>Cellvibrionales</taxon>
        <taxon>Cellvibrionaceae</taxon>
        <taxon>Pseudomaricurvus</taxon>
    </lineage>
</organism>
<evidence type="ECO:0000313" key="3">
    <source>
        <dbReference type="Proteomes" id="UP000787472"/>
    </source>
</evidence>
<dbReference type="PROSITE" id="PS51186">
    <property type="entry name" value="GNAT"/>
    <property type="match status" value="1"/>
</dbReference>
<dbReference type="InterPro" id="IPR016181">
    <property type="entry name" value="Acyl_CoA_acyltransferase"/>
</dbReference>
<comment type="caution">
    <text evidence="2">The sequence shown here is derived from an EMBL/GenBank/DDBJ whole genome shotgun (WGS) entry which is preliminary data.</text>
</comment>
<dbReference type="PANTHER" id="PTHR13355:SF11">
    <property type="entry name" value="GLUCOSAMINE 6-PHOSPHATE N-ACETYLTRANSFERASE"/>
    <property type="match status" value="1"/>
</dbReference>
<evidence type="ECO:0000259" key="1">
    <source>
        <dbReference type="PROSITE" id="PS51186"/>
    </source>
</evidence>
<keyword evidence="3" id="KW-1185">Reference proteome</keyword>
<dbReference type="SUPFAM" id="SSF55729">
    <property type="entry name" value="Acyl-CoA N-acyltransferases (Nat)"/>
    <property type="match status" value="1"/>
</dbReference>
<dbReference type="AlphaFoldDB" id="A0A9E5JRU0"/>
<dbReference type="CDD" id="cd04301">
    <property type="entry name" value="NAT_SF"/>
    <property type="match status" value="1"/>
</dbReference>
<dbReference type="GO" id="GO:0004343">
    <property type="term" value="F:glucosamine 6-phosphate N-acetyltransferase activity"/>
    <property type="evidence" value="ECO:0007669"/>
    <property type="project" value="TreeGrafter"/>
</dbReference>
<reference evidence="2" key="1">
    <citation type="submission" date="2020-03" db="EMBL/GenBank/DDBJ databases">
        <authorList>
            <person name="Guo F."/>
        </authorList>
    </citation>
    <scope>NUCLEOTIDE SEQUENCE</scope>
    <source>
        <strain evidence="2">JCM 30134</strain>
    </source>
</reference>
<protein>
    <submittedName>
        <fullName evidence="2">GNAT family N-acetyltransferase</fullName>
    </submittedName>
</protein>
<dbReference type="PANTHER" id="PTHR13355">
    <property type="entry name" value="GLUCOSAMINE 6-PHOSPHATE N-ACETYLTRANSFERASE"/>
    <property type="match status" value="1"/>
</dbReference>
<dbReference type="Pfam" id="PF13673">
    <property type="entry name" value="Acetyltransf_10"/>
    <property type="match status" value="1"/>
</dbReference>
<proteinExistence type="predicted"/>
<feature type="domain" description="N-acetyltransferase" evidence="1">
    <location>
        <begin position="1"/>
        <end position="141"/>
    </location>
</feature>
<dbReference type="InterPro" id="IPR039143">
    <property type="entry name" value="GNPNAT1-like"/>
</dbReference>
<sequence length="141" mass="16122">MTFELLITNFEDHQQQLYQVRHQVFVTEQNVPADIELDDRDAKCRHALILIDGDPVATGRIDLEQQGRIGRVAVMKNTREFGLGRQIMEALEREARQAGLAQVYLHAQDSAVGFYEKLGYEIHGESFMEAGILHKPMDKKL</sequence>
<dbReference type="RefSeq" id="WP_167181026.1">
    <property type="nucleotide sequence ID" value="NZ_JAAONZ010000001.1"/>
</dbReference>
<name>A0A9E5JRU0_9GAMM</name>
<accession>A0A9E5JRU0</accession>
<gene>
    <name evidence="2" type="ORF">G8770_01485</name>
</gene>
<evidence type="ECO:0000313" key="2">
    <source>
        <dbReference type="EMBL" id="NHO64216.1"/>
    </source>
</evidence>
<dbReference type="Proteomes" id="UP000787472">
    <property type="component" value="Unassembled WGS sequence"/>
</dbReference>
<dbReference type="EMBL" id="JAAONZ010000001">
    <property type="protein sequence ID" value="NHO64216.1"/>
    <property type="molecule type" value="Genomic_DNA"/>
</dbReference>